<evidence type="ECO:0000313" key="2">
    <source>
        <dbReference type="Proteomes" id="UP000662814"/>
    </source>
</evidence>
<dbReference type="RefSeq" id="WP_166989330.1">
    <property type="nucleotide sequence ID" value="NZ_CP061169.1"/>
</dbReference>
<reference evidence="1 2" key="1">
    <citation type="submission" date="2020-12" db="EMBL/GenBank/DDBJ databases">
        <title>Microbacterium sp. HY060.</title>
        <authorList>
            <person name="Zhou J."/>
        </authorList>
    </citation>
    <scope>NUCLEOTIDE SEQUENCE [LARGE SCALE GENOMIC DNA]</scope>
    <source>
        <strain evidence="1 2">HY60</strain>
    </source>
</reference>
<accession>A0ABX6YLM1</accession>
<keyword evidence="2" id="KW-1185">Reference proteome</keyword>
<dbReference type="Proteomes" id="UP000662814">
    <property type="component" value="Chromosome"/>
</dbReference>
<organism evidence="1 2">
    <name type="scientific">Paramicrobacterium chengjingii</name>
    <dbReference type="NCBI Taxonomy" id="2769067"/>
    <lineage>
        <taxon>Bacteria</taxon>
        <taxon>Bacillati</taxon>
        <taxon>Actinomycetota</taxon>
        <taxon>Actinomycetes</taxon>
        <taxon>Micrococcales</taxon>
        <taxon>Microbacteriaceae</taxon>
        <taxon>Paramicrobacterium</taxon>
    </lineage>
</organism>
<sequence>MYKITHPRPQAGRQTEFGVNFTDGVAFVDDLHPERLWAFKQHRFDVATITRPRRKTVSKTKKQVK</sequence>
<gene>
    <name evidence="1" type="ORF">HCR76_06570</name>
</gene>
<proteinExistence type="predicted"/>
<name>A0ABX6YLM1_9MICO</name>
<protein>
    <submittedName>
        <fullName evidence="1">Uncharacterized protein</fullName>
    </submittedName>
</protein>
<dbReference type="EMBL" id="CP061169">
    <property type="protein sequence ID" value="QPZ39704.1"/>
    <property type="molecule type" value="Genomic_DNA"/>
</dbReference>
<evidence type="ECO:0000313" key="1">
    <source>
        <dbReference type="EMBL" id="QPZ39704.1"/>
    </source>
</evidence>